<evidence type="ECO:0000313" key="1">
    <source>
        <dbReference type="EMBL" id="SJZ83226.1"/>
    </source>
</evidence>
<evidence type="ECO:0000313" key="2">
    <source>
        <dbReference type="Proteomes" id="UP000190367"/>
    </source>
</evidence>
<sequence length="69" mass="6942">MKLAQRLTASTPPFFSKVRNIGLVLTAISGALMGIPAIPAIIVKIAGYIAVAGTVMTGVSQTAVSNEGG</sequence>
<gene>
    <name evidence="1" type="ORF">SAMN04488128_1011774</name>
</gene>
<organism evidence="1 2">
    <name type="scientific">Chitinophaga eiseniae</name>
    <dbReference type="NCBI Taxonomy" id="634771"/>
    <lineage>
        <taxon>Bacteria</taxon>
        <taxon>Pseudomonadati</taxon>
        <taxon>Bacteroidota</taxon>
        <taxon>Chitinophagia</taxon>
        <taxon>Chitinophagales</taxon>
        <taxon>Chitinophagaceae</taxon>
        <taxon>Chitinophaga</taxon>
    </lineage>
</organism>
<reference evidence="2" key="1">
    <citation type="submission" date="2017-02" db="EMBL/GenBank/DDBJ databases">
        <authorList>
            <person name="Varghese N."/>
            <person name="Submissions S."/>
        </authorList>
    </citation>
    <scope>NUCLEOTIDE SEQUENCE [LARGE SCALE GENOMIC DNA]</scope>
    <source>
        <strain evidence="2">DSM 22224</strain>
    </source>
</reference>
<name>A0A1T4NVY9_9BACT</name>
<keyword evidence="2" id="KW-1185">Reference proteome</keyword>
<accession>A0A1T4NVY9</accession>
<proteinExistence type="predicted"/>
<dbReference type="OrthoDB" id="679091at2"/>
<dbReference type="AlphaFoldDB" id="A0A1T4NVY9"/>
<dbReference type="EMBL" id="FUWZ01000001">
    <property type="protein sequence ID" value="SJZ83226.1"/>
    <property type="molecule type" value="Genomic_DNA"/>
</dbReference>
<dbReference type="STRING" id="634771.SAMN04488128_1011774"/>
<protein>
    <submittedName>
        <fullName evidence="1">Uncharacterized protein</fullName>
    </submittedName>
</protein>
<dbReference type="Proteomes" id="UP000190367">
    <property type="component" value="Unassembled WGS sequence"/>
</dbReference>
<dbReference type="RefSeq" id="WP_078668349.1">
    <property type="nucleotide sequence ID" value="NZ_FUWZ01000001.1"/>
</dbReference>